<reference evidence="2" key="1">
    <citation type="submission" date="2021-06" db="EMBL/GenBank/DDBJ databases">
        <authorList>
            <person name="Kallberg Y."/>
            <person name="Tangrot J."/>
            <person name="Rosling A."/>
        </authorList>
    </citation>
    <scope>NUCLEOTIDE SEQUENCE</scope>
    <source>
        <strain evidence="2">MA453B</strain>
    </source>
</reference>
<evidence type="ECO:0000313" key="2">
    <source>
        <dbReference type="EMBL" id="CAG8494363.1"/>
    </source>
</evidence>
<feature type="region of interest" description="Disordered" evidence="1">
    <location>
        <begin position="82"/>
        <end position="107"/>
    </location>
</feature>
<feature type="compositionally biased region" description="Polar residues" evidence="1">
    <location>
        <begin position="97"/>
        <end position="107"/>
    </location>
</feature>
<evidence type="ECO:0000313" key="3">
    <source>
        <dbReference type="Proteomes" id="UP000789405"/>
    </source>
</evidence>
<protein>
    <submittedName>
        <fullName evidence="2">1222_t:CDS:1</fullName>
    </submittedName>
</protein>
<organism evidence="2 3">
    <name type="scientific">Dentiscutata erythropus</name>
    <dbReference type="NCBI Taxonomy" id="1348616"/>
    <lineage>
        <taxon>Eukaryota</taxon>
        <taxon>Fungi</taxon>
        <taxon>Fungi incertae sedis</taxon>
        <taxon>Mucoromycota</taxon>
        <taxon>Glomeromycotina</taxon>
        <taxon>Glomeromycetes</taxon>
        <taxon>Diversisporales</taxon>
        <taxon>Gigasporaceae</taxon>
        <taxon>Dentiscutata</taxon>
    </lineage>
</organism>
<name>A0A9N8WSF7_9GLOM</name>
<dbReference type="OrthoDB" id="2463785at2759"/>
<dbReference type="Proteomes" id="UP000789405">
    <property type="component" value="Unassembled WGS sequence"/>
</dbReference>
<evidence type="ECO:0000256" key="1">
    <source>
        <dbReference type="SAM" id="MobiDB-lite"/>
    </source>
</evidence>
<accession>A0A9N8WSF7</accession>
<proteinExistence type="predicted"/>
<sequence>MDQIIKGDDFLTTGLKELKSQNPRMKREYNELKSTEAKFAYLRVVKSERVQGESAPITINEDLQEIFGEDYVSNLNNDLQKSTLSNGHSNNDNNFNETSASNKPINLNKNKAPVVNLSLIIKNSKVMKPFHPPLKVNSNLNLLTNANSSNKILSITKPQASTHVNALKKS</sequence>
<dbReference type="AlphaFoldDB" id="A0A9N8WSF7"/>
<dbReference type="EMBL" id="CAJVPY010000835">
    <property type="protein sequence ID" value="CAG8494363.1"/>
    <property type="molecule type" value="Genomic_DNA"/>
</dbReference>
<comment type="caution">
    <text evidence="2">The sequence shown here is derived from an EMBL/GenBank/DDBJ whole genome shotgun (WGS) entry which is preliminary data.</text>
</comment>
<feature type="compositionally biased region" description="Low complexity" evidence="1">
    <location>
        <begin position="86"/>
        <end position="96"/>
    </location>
</feature>
<gene>
    <name evidence="2" type="ORF">DERYTH_LOCUS2575</name>
</gene>
<keyword evidence="3" id="KW-1185">Reference proteome</keyword>